<organism evidence="9 10">
    <name type="scientific">Talaromyces proteolyticus</name>
    <dbReference type="NCBI Taxonomy" id="1131652"/>
    <lineage>
        <taxon>Eukaryota</taxon>
        <taxon>Fungi</taxon>
        <taxon>Dikarya</taxon>
        <taxon>Ascomycota</taxon>
        <taxon>Pezizomycotina</taxon>
        <taxon>Eurotiomycetes</taxon>
        <taxon>Eurotiomycetidae</taxon>
        <taxon>Eurotiales</taxon>
        <taxon>Trichocomaceae</taxon>
        <taxon>Talaromyces</taxon>
        <taxon>Talaromyces sect. Bacilispori</taxon>
    </lineage>
</organism>
<name>A0AAD4Q215_9EURO</name>
<feature type="region of interest" description="Disordered" evidence="6">
    <location>
        <begin position="365"/>
        <end position="409"/>
    </location>
</feature>
<comment type="caution">
    <text evidence="9">The sequence shown here is derived from an EMBL/GenBank/DDBJ whole genome shotgun (WGS) entry which is preliminary data.</text>
</comment>
<feature type="compositionally biased region" description="Basic and acidic residues" evidence="6">
    <location>
        <begin position="497"/>
        <end position="516"/>
    </location>
</feature>
<proteinExistence type="inferred from homology"/>
<evidence type="ECO:0000256" key="7">
    <source>
        <dbReference type="SAM" id="Phobius"/>
    </source>
</evidence>
<dbReference type="AlphaFoldDB" id="A0AAD4Q215"/>
<dbReference type="GO" id="GO:0016020">
    <property type="term" value="C:membrane"/>
    <property type="evidence" value="ECO:0007669"/>
    <property type="project" value="UniProtKB-SubCell"/>
</dbReference>
<accession>A0AAD4Q215</accession>
<keyword evidence="10" id="KW-1185">Reference proteome</keyword>
<keyword evidence="4 7" id="KW-0472">Membrane</keyword>
<feature type="transmembrane region" description="Helical" evidence="7">
    <location>
        <begin position="264"/>
        <end position="285"/>
    </location>
</feature>
<evidence type="ECO:0000313" key="9">
    <source>
        <dbReference type="EMBL" id="KAH8699090.1"/>
    </source>
</evidence>
<feature type="region of interest" description="Disordered" evidence="6">
    <location>
        <begin position="422"/>
        <end position="538"/>
    </location>
</feature>
<feature type="transmembrane region" description="Helical" evidence="7">
    <location>
        <begin position="147"/>
        <end position="168"/>
    </location>
</feature>
<evidence type="ECO:0000259" key="8">
    <source>
        <dbReference type="Pfam" id="PF20684"/>
    </source>
</evidence>
<evidence type="ECO:0000256" key="1">
    <source>
        <dbReference type="ARBA" id="ARBA00004141"/>
    </source>
</evidence>
<feature type="domain" description="Rhodopsin" evidence="8">
    <location>
        <begin position="47"/>
        <end position="253"/>
    </location>
</feature>
<evidence type="ECO:0000256" key="2">
    <source>
        <dbReference type="ARBA" id="ARBA00022692"/>
    </source>
</evidence>
<dbReference type="InterPro" id="IPR049326">
    <property type="entry name" value="Rhodopsin_dom_fungi"/>
</dbReference>
<feature type="transmembrane region" description="Helical" evidence="7">
    <location>
        <begin position="192"/>
        <end position="218"/>
    </location>
</feature>
<evidence type="ECO:0000313" key="10">
    <source>
        <dbReference type="Proteomes" id="UP001201262"/>
    </source>
</evidence>
<feature type="compositionally biased region" description="Polar residues" evidence="6">
    <location>
        <begin position="440"/>
        <end position="452"/>
    </location>
</feature>
<feature type="compositionally biased region" description="Polar residues" evidence="6">
    <location>
        <begin position="378"/>
        <end position="388"/>
    </location>
</feature>
<feature type="compositionally biased region" description="Polar residues" evidence="6">
    <location>
        <begin position="459"/>
        <end position="468"/>
    </location>
</feature>
<feature type="compositionally biased region" description="Polar residues" evidence="6">
    <location>
        <begin position="477"/>
        <end position="492"/>
    </location>
</feature>
<comment type="subcellular location">
    <subcellularLocation>
        <location evidence="1">Membrane</location>
        <topology evidence="1">Multi-pass membrane protein</topology>
    </subcellularLocation>
</comment>
<dbReference type="GeneID" id="70241414"/>
<evidence type="ECO:0000256" key="5">
    <source>
        <dbReference type="ARBA" id="ARBA00038359"/>
    </source>
</evidence>
<feature type="transmembrane region" description="Helical" evidence="7">
    <location>
        <begin position="230"/>
        <end position="252"/>
    </location>
</feature>
<evidence type="ECO:0000256" key="3">
    <source>
        <dbReference type="ARBA" id="ARBA00022989"/>
    </source>
</evidence>
<dbReference type="RefSeq" id="XP_046073554.1">
    <property type="nucleotide sequence ID" value="XM_046211127.1"/>
</dbReference>
<keyword evidence="2 7" id="KW-0812">Transmembrane</keyword>
<feature type="transmembrane region" description="Helical" evidence="7">
    <location>
        <begin position="31"/>
        <end position="51"/>
    </location>
</feature>
<evidence type="ECO:0000256" key="4">
    <source>
        <dbReference type="ARBA" id="ARBA00023136"/>
    </source>
</evidence>
<evidence type="ECO:0000256" key="6">
    <source>
        <dbReference type="SAM" id="MobiDB-lite"/>
    </source>
</evidence>
<protein>
    <recommendedName>
        <fullName evidence="8">Rhodopsin domain-containing protein</fullName>
    </recommendedName>
</protein>
<dbReference type="PANTHER" id="PTHR33048">
    <property type="entry name" value="PTH11-LIKE INTEGRAL MEMBRANE PROTEIN (AFU_ORTHOLOGUE AFUA_5G11245)"/>
    <property type="match status" value="1"/>
</dbReference>
<dbReference type="PANTHER" id="PTHR33048:SF19">
    <property type="entry name" value="MEMBRANE PROTEIN PTH11-LIKE, PUTATIVE (AFU_ORTHOLOGUE AFUA_1G14080)-RELATED"/>
    <property type="match status" value="1"/>
</dbReference>
<keyword evidence="3 7" id="KW-1133">Transmembrane helix</keyword>
<dbReference type="InterPro" id="IPR052337">
    <property type="entry name" value="SAT4-like"/>
</dbReference>
<feature type="transmembrane region" description="Helical" evidence="7">
    <location>
        <begin position="63"/>
        <end position="86"/>
    </location>
</feature>
<dbReference type="Pfam" id="PF20684">
    <property type="entry name" value="Fung_rhodopsin"/>
    <property type="match status" value="1"/>
</dbReference>
<dbReference type="Proteomes" id="UP001201262">
    <property type="component" value="Unassembled WGS sequence"/>
</dbReference>
<feature type="transmembrane region" description="Helical" evidence="7">
    <location>
        <begin position="106"/>
        <end position="126"/>
    </location>
</feature>
<sequence>MSLLLSTLVARGIYGSVPPDPHTRVQDNSTLLVSWWCTVFSFAIILVRVVGRHVRMNRLFTEDKVMIASVFPLFVRMAFVHVVLIWGTNNTKTSTLTELDIQHREIGSRLVLASRIFYATYIWMAKYTVCEFVRRLTGMVWTKTFQVALRCVEYFLASTLVAVIVATLTECQPFSHYWQVVPDPGPQCRLGYANLMTMGVCDILTDFFLVALPISLFLTSAMSVKRKIGLTILFASSLILIAITGFRVPSVIKRDGLQSYRSLLASLEILAATAVSNFVVIGSFIRDRGLKKAKFKRPEGSLSVSESVDQNSVRRTTLTQHQWGSDADLVSGLGIRLHPELHATETNVIRPAPVAMVSGPGLHPGWTFDGGQRKDRTGSISNTTTQGIMKTKSHGLESTGSVSPKASPRRVSFYDVGGLLSDSAPSPPMSNNPVRGALSHASSGYFSQSHTSAAPHYTQFDQRSQPQWQPAGDHLPSPSTSYTGNSPTSTLPPSHPVIHDQESPPYRLRESDDDPHFLNLPLHDPGGLLSDTDGGRRR</sequence>
<comment type="similarity">
    <text evidence="5">Belongs to the SAT4 family.</text>
</comment>
<gene>
    <name evidence="9" type="ORF">BGW36DRAFT_294803</name>
</gene>
<reference evidence="9" key="1">
    <citation type="submission" date="2021-12" db="EMBL/GenBank/DDBJ databases">
        <title>Convergent genome expansion in fungi linked to evolution of root-endophyte symbiosis.</title>
        <authorList>
            <consortium name="DOE Joint Genome Institute"/>
            <person name="Ke Y.-H."/>
            <person name="Bonito G."/>
            <person name="Liao H.-L."/>
            <person name="Looney B."/>
            <person name="Rojas-Flechas A."/>
            <person name="Nash J."/>
            <person name="Hameed K."/>
            <person name="Schadt C."/>
            <person name="Martin F."/>
            <person name="Crous P.W."/>
            <person name="Miettinen O."/>
            <person name="Magnuson J.K."/>
            <person name="Labbe J."/>
            <person name="Jacobson D."/>
            <person name="Doktycz M.J."/>
            <person name="Veneault-Fourrey C."/>
            <person name="Kuo A."/>
            <person name="Mondo S."/>
            <person name="Calhoun S."/>
            <person name="Riley R."/>
            <person name="Ohm R."/>
            <person name="LaButti K."/>
            <person name="Andreopoulos B."/>
            <person name="Pangilinan J."/>
            <person name="Nolan M."/>
            <person name="Tritt A."/>
            <person name="Clum A."/>
            <person name="Lipzen A."/>
            <person name="Daum C."/>
            <person name="Barry K."/>
            <person name="Grigoriev I.V."/>
            <person name="Vilgalys R."/>
        </authorList>
    </citation>
    <scope>NUCLEOTIDE SEQUENCE</scope>
    <source>
        <strain evidence="9">PMI_201</strain>
    </source>
</reference>
<dbReference type="EMBL" id="JAJTJA010000005">
    <property type="protein sequence ID" value="KAH8699090.1"/>
    <property type="molecule type" value="Genomic_DNA"/>
</dbReference>